<comment type="caution">
    <text evidence="2">The sequence shown here is derived from an EMBL/GenBank/DDBJ whole genome shotgun (WGS) entry which is preliminary data.</text>
</comment>
<organism evidence="2 3">
    <name type="scientific">Trichoderma arundinaceum</name>
    <dbReference type="NCBI Taxonomy" id="490622"/>
    <lineage>
        <taxon>Eukaryota</taxon>
        <taxon>Fungi</taxon>
        <taxon>Dikarya</taxon>
        <taxon>Ascomycota</taxon>
        <taxon>Pezizomycotina</taxon>
        <taxon>Sordariomycetes</taxon>
        <taxon>Hypocreomycetidae</taxon>
        <taxon>Hypocreales</taxon>
        <taxon>Hypocreaceae</taxon>
        <taxon>Trichoderma</taxon>
    </lineage>
</organism>
<dbReference type="Pfam" id="PF06985">
    <property type="entry name" value="HET"/>
    <property type="match status" value="1"/>
</dbReference>
<accession>A0A395P1H0</accession>
<gene>
    <name evidence="2" type="ORF">TARUN_43</name>
</gene>
<evidence type="ECO:0000313" key="2">
    <source>
        <dbReference type="EMBL" id="RFU82164.1"/>
    </source>
</evidence>
<keyword evidence="3" id="KW-1185">Reference proteome</keyword>
<dbReference type="AlphaFoldDB" id="A0A395P1H0"/>
<dbReference type="PANTHER" id="PTHR33112:SF1">
    <property type="entry name" value="HETEROKARYON INCOMPATIBILITY DOMAIN-CONTAINING PROTEIN"/>
    <property type="match status" value="1"/>
</dbReference>
<proteinExistence type="predicted"/>
<dbReference type="OrthoDB" id="5135333at2759"/>
<dbReference type="STRING" id="490622.A0A395P1H0"/>
<dbReference type="InterPro" id="IPR010730">
    <property type="entry name" value="HET"/>
</dbReference>
<protein>
    <submittedName>
        <fullName evidence="2">Het-domain-containing protein</fullName>
    </submittedName>
</protein>
<dbReference type="Proteomes" id="UP000266272">
    <property type="component" value="Unassembled WGS sequence"/>
</dbReference>
<dbReference type="EMBL" id="PXOA01000005">
    <property type="protein sequence ID" value="RFU82164.1"/>
    <property type="molecule type" value="Genomic_DNA"/>
</dbReference>
<name>A0A395P1H0_TRIAR</name>
<evidence type="ECO:0000259" key="1">
    <source>
        <dbReference type="Pfam" id="PF06985"/>
    </source>
</evidence>
<reference evidence="2 3" key="1">
    <citation type="journal article" date="2018" name="PLoS Pathog.">
        <title>Evolution of structural diversity of trichothecenes, a family of toxins produced by plant pathogenic and entomopathogenic fungi.</title>
        <authorList>
            <person name="Proctor R.H."/>
            <person name="McCormick S.P."/>
            <person name="Kim H.S."/>
            <person name="Cardoza R.E."/>
            <person name="Stanley A.M."/>
            <person name="Lindo L."/>
            <person name="Kelly A."/>
            <person name="Brown D.W."/>
            <person name="Lee T."/>
            <person name="Vaughan M.M."/>
            <person name="Alexander N.J."/>
            <person name="Busman M."/>
            <person name="Gutierrez S."/>
        </authorList>
    </citation>
    <scope>NUCLEOTIDE SEQUENCE [LARGE SCALE GENOMIC DNA]</scope>
    <source>
        <strain evidence="2 3">IBT 40837</strain>
    </source>
</reference>
<dbReference type="PANTHER" id="PTHR33112">
    <property type="entry name" value="DOMAIN PROTEIN, PUTATIVE-RELATED"/>
    <property type="match status" value="1"/>
</dbReference>
<sequence length="742" mass="85575">MRWDKPNDIFGRWRKADDLPEDGCYMCSGLRRIFSEEKAKFILQPDGRESICQMHEPITEWILASYAEWLDRMMESGNFRRTYPATGLLLSREPGAMPRIHVLDYKCRPRHSYELLLRKPFPDDAQNETTIDPSWVDIKLATMWKDRCITEHKSQCQQFDKAVLTTPDWLIDTENDCIVRGQSTMEFVALSYRWGTSTGSVIDSNILGELQKPGGLSRSAVTGLPIIKDAMHLVRAINERYLWIDATCIIPEDKNHMAHQLQHMGAIYASAKLAIIASDGDGMTGLPGLQGCSASRELNNIFPWVDGSEIVVRDLPVLGAQSHAHSSNYFRRGWTYQEYFLSQRRLVFGRQQIHWVCSCEEFHEDLPHRNVKYDRAEWGFVQFTNILKRQPDFQQLSDLLGEYNNREMTFWTHMVNGPTQRGLEKRKYSAKARSRLPDSELPSWSWIGWKCNDLRFVEDEEDYLLTAQGNSMLGSSMQKWITIPITQWYTHDTPTSNAKHSVSSSWLRPDSNAFDPNTLSQEWKKEKYDAAVHPNAGNGRRLPLDVTGDYVFSHSACPERYYWRPFPVPQNGDMSIPSSIKQGRFISCRTRRGWFRYKREAEYSFDVGMDYHLALKDTEGEICGWIQLPNPYETLRDELAETDAVASDGVAEYTDAEPSVGREPSKSDKLVEVVAICQRARPNGAVWGENGLEYQDRLTYEQFYGVLLIEWANDVAYRKGCGYVKKESWEKHNLEYVDLILG</sequence>
<evidence type="ECO:0000313" key="3">
    <source>
        <dbReference type="Proteomes" id="UP000266272"/>
    </source>
</evidence>
<feature type="domain" description="Heterokaryon incompatibility" evidence="1">
    <location>
        <begin position="187"/>
        <end position="338"/>
    </location>
</feature>